<dbReference type="Pfam" id="PF01965">
    <property type="entry name" value="DJ-1_PfpI"/>
    <property type="match status" value="1"/>
</dbReference>
<evidence type="ECO:0000313" key="4">
    <source>
        <dbReference type="EMBL" id="AEW99212.1"/>
    </source>
</evidence>
<dbReference type="SMART" id="SM00342">
    <property type="entry name" value="HTH_ARAC"/>
    <property type="match status" value="1"/>
</dbReference>
<keyword evidence="1" id="KW-0805">Transcription regulation</keyword>
<dbReference type="InterPro" id="IPR018060">
    <property type="entry name" value="HTH_AraC"/>
</dbReference>
<dbReference type="Proteomes" id="UP000007842">
    <property type="component" value="Plasmid pSCATT"/>
</dbReference>
<dbReference type="InterPro" id="IPR002818">
    <property type="entry name" value="DJ-1/PfpI"/>
</dbReference>
<dbReference type="CDD" id="cd03137">
    <property type="entry name" value="GATase1_AraC_1"/>
    <property type="match status" value="1"/>
</dbReference>
<dbReference type="InterPro" id="IPR009057">
    <property type="entry name" value="Homeodomain-like_sf"/>
</dbReference>
<dbReference type="GO" id="GO:0003700">
    <property type="term" value="F:DNA-binding transcription factor activity"/>
    <property type="evidence" value="ECO:0007669"/>
    <property type="project" value="InterPro"/>
</dbReference>
<keyword evidence="4" id="KW-0614">Plasmid</keyword>
<accession>G8XDX7</accession>
<dbReference type="InterPro" id="IPR029062">
    <property type="entry name" value="Class_I_gatase-like"/>
</dbReference>
<dbReference type="SUPFAM" id="SSF46689">
    <property type="entry name" value="Homeodomain-like"/>
    <property type="match status" value="1"/>
</dbReference>
<geneLocation type="plasmid" evidence="4 5">
    <name>pSCATT</name>
</geneLocation>
<dbReference type="Pfam" id="PF12833">
    <property type="entry name" value="HTH_18"/>
    <property type="match status" value="1"/>
</dbReference>
<gene>
    <name evidence="4" type="ordered locus">SCATT_p10190</name>
</gene>
<accession>F8JN38</accession>
<dbReference type="InterPro" id="IPR052158">
    <property type="entry name" value="INH-QAR"/>
</dbReference>
<dbReference type="PROSITE" id="PS01124">
    <property type="entry name" value="HTH_ARAC_FAMILY_2"/>
    <property type="match status" value="1"/>
</dbReference>
<evidence type="ECO:0000256" key="2">
    <source>
        <dbReference type="ARBA" id="ARBA00023163"/>
    </source>
</evidence>
<dbReference type="PANTHER" id="PTHR43130:SF3">
    <property type="entry name" value="HTH-TYPE TRANSCRIPTIONAL REGULATOR RV1931C"/>
    <property type="match status" value="1"/>
</dbReference>
<name>F8JN38_STREN</name>
<keyword evidence="2" id="KW-0804">Transcription</keyword>
<dbReference type="HOGENOM" id="CLU_000445_59_0_11"/>
<dbReference type="SUPFAM" id="SSF52317">
    <property type="entry name" value="Class I glutamine amidotransferase-like"/>
    <property type="match status" value="1"/>
</dbReference>
<dbReference type="AlphaFoldDB" id="F8JN38"/>
<dbReference type="EMBL" id="CP003229">
    <property type="protein sequence ID" value="AEW99212.1"/>
    <property type="molecule type" value="Genomic_DNA"/>
</dbReference>
<sequence length="388" mass="41900">MNTVERLIVIVLFEGVDLLDVTGPPEVFHLARRETEEAAGYGVVLAAETMDPVVTAAGVRVLPDVTFEALSARSVDTLIVPGSVEADGDHRVRPLVDPAVVKRVAQLAPRARRVTSVCVGAHVLAAAGLLDGKRATTHWSTARQLEADHPAVEVDADPIFIRDGNVWTGAGISACLDLSLALIADDLGEAVALRVARQLVMYLKRPSGQSQFSVPLEQVATTRRVEELRHYILRNLAAPLTVAHLAEHAHVSDRHLTRIFKTELGTTPHAYIESVRVEQARNQLETTDATVERVATANGFGTTDTRRFLGVVATRGRVDQAASSLCRRSAGVSQPSVLRGRPLSSAATACRCSRVWTDRSVPLGKYCRSRPLVFALEPRCQGLAGSQK</sequence>
<keyword evidence="5" id="KW-1185">Reference proteome</keyword>
<dbReference type="PATRIC" id="fig|1003195.29.peg.6816"/>
<dbReference type="KEGG" id="scy:SCATT_p10190"/>
<dbReference type="GO" id="GO:0043565">
    <property type="term" value="F:sequence-specific DNA binding"/>
    <property type="evidence" value="ECO:0007669"/>
    <property type="project" value="InterPro"/>
</dbReference>
<evidence type="ECO:0000256" key="1">
    <source>
        <dbReference type="ARBA" id="ARBA00023015"/>
    </source>
</evidence>
<dbReference type="Gene3D" id="3.40.50.880">
    <property type="match status" value="1"/>
</dbReference>
<evidence type="ECO:0000259" key="3">
    <source>
        <dbReference type="PROSITE" id="PS01124"/>
    </source>
</evidence>
<organism evidence="4 5">
    <name type="scientific">Streptantibioticus cattleyicolor (strain ATCC 35852 / DSM 46488 / JCM 4925 / NBRC 14057 / NRRL 8057)</name>
    <name type="common">Streptomyces cattleya</name>
    <dbReference type="NCBI Taxonomy" id="1003195"/>
    <lineage>
        <taxon>Bacteria</taxon>
        <taxon>Bacillati</taxon>
        <taxon>Actinomycetota</taxon>
        <taxon>Actinomycetes</taxon>
        <taxon>Kitasatosporales</taxon>
        <taxon>Streptomycetaceae</taxon>
        <taxon>Streptantibioticus</taxon>
    </lineage>
</organism>
<dbReference type="PANTHER" id="PTHR43130">
    <property type="entry name" value="ARAC-FAMILY TRANSCRIPTIONAL REGULATOR"/>
    <property type="match status" value="1"/>
</dbReference>
<reference evidence="5" key="1">
    <citation type="submission" date="2011-12" db="EMBL/GenBank/DDBJ databases">
        <title>Complete genome sequence of Streptomyces cattleya strain DSM 46488.</title>
        <authorList>
            <person name="Ou H.-Y."/>
            <person name="Li P."/>
            <person name="Zhao C."/>
            <person name="O'Hagan D."/>
            <person name="Deng Z."/>
        </authorList>
    </citation>
    <scope>NUCLEOTIDE SEQUENCE [LARGE SCALE GENOMIC DNA]</scope>
    <source>
        <strain evidence="5">ATCC 35852 / DSM 46488 / JCM 4925 / NBRC 14057 / NRRL 8057</strain>
        <plasmid evidence="5">Plasmid pSCATT</plasmid>
    </source>
</reference>
<feature type="domain" description="HTH araC/xylS-type" evidence="3">
    <location>
        <begin position="226"/>
        <end position="303"/>
    </location>
</feature>
<protein>
    <submittedName>
        <fullName evidence="4">Transcriptional regulator</fullName>
    </submittedName>
</protein>
<dbReference type="Gene3D" id="1.10.10.60">
    <property type="entry name" value="Homeodomain-like"/>
    <property type="match status" value="1"/>
</dbReference>
<proteinExistence type="predicted"/>
<evidence type="ECO:0000313" key="5">
    <source>
        <dbReference type="Proteomes" id="UP000007842"/>
    </source>
</evidence>
<dbReference type="KEGG" id="sct:SCAT_p0720"/>